<dbReference type="InterPro" id="IPR029063">
    <property type="entry name" value="SAM-dependent_MTases_sf"/>
</dbReference>
<dbReference type="InterPro" id="IPR055135">
    <property type="entry name" value="PRMT_dom"/>
</dbReference>
<sequence>MLRLVDEDGQPAVIGLSRGLWLNLSDFVGEMKSLGKAEPTEGKQGSAEGSQLGFPRNWPAAYSSSSLKALIGKRGVLPGKRVAVAGGPSEEEKKVLKPLSFEARPFPQSFSNAQFIAKLQPGLSIVRGWVVWEWLDQEPGKFLAQRYWWNSHHDGRWVDFTPRPSGIDQLLLVEAEGERDKEPKELQVLSRAQAELTNQLLSRFAPEPHGPHSPCVKEQPAQKLQAKPQAKSQAKPQATPQAAKALDYSKWSNIVDSDEEQDEQGGFRDEDVGVKDLAEGPRGTAKKEPPIPDYLLGSTNGGGGTNCLTSLVKMLDSEQTQENAHQLAQVFGRTFHSAMLDKARQDFYKKALEAMKEVAKDAYVVILGIGSLLPMLRVAHSFSGVLLESSAKLADLAQQLLSSNQVGTHLKVAVVKALDDHEAVQEALQQHVPAGSCTVVVLTERMAHDLLSNGIVPCSLAVHEALRKLVPSARIRHIPQTVELLVAPAEIRSDRLKDFDIRPFNALRHTSSNDKADFWWWPVRMDNQQNTVCSVLGPSKTLCGFDFDRAPEIALDEVRRPLKLQALQRGRCNCAAVWWVAKFQDLEYSTRPLMAGRGVDQKDRAQQRSEWKQAIHYLAGETALFPGDVIELLVSITPRFTFRMMQQSPMSVEAPLWVQAPTNSKFSATLPILPYHFLMMTDLERLRVYQDALRDAIRNQSKKLGRRCRVLDAGCGIGLLGLSAALEGAEVWLCEAVPLMRHVCREVVAANAGLVAEKRGLVQLLPPMMSTRLHTEDVPKFDIVVSEVMDLWCLGEGIIPTMRHAHKKLLAEDGVMLPGKLQIYAQPLELSLWSEVEQKEQLELSMLTQQFKNKFSALRIDQFAHRFLTEEPILALEIDLSDVPPQPAEGEANIEGGVKLCIRMGGKPALRAKVSSTKIDHRGMLSGYGIWWSADLRNGHSVTSDPRNPQRSWKQLVRWLDQPRPVEQNEEIQVLACFNDNQVNVEDIHLTREMVEQYEKQQAAAMNANS</sequence>
<dbReference type="Gene3D" id="2.70.160.11">
    <property type="entry name" value="Hnrnp arginine n-methyltransferase1"/>
    <property type="match status" value="2"/>
</dbReference>
<accession>A0ABP0SPY6</accession>
<feature type="region of interest" description="Disordered" evidence="4">
    <location>
        <begin position="257"/>
        <end position="298"/>
    </location>
</feature>
<evidence type="ECO:0000256" key="2">
    <source>
        <dbReference type="ARBA" id="ARBA00022679"/>
    </source>
</evidence>
<keyword evidence="1" id="KW-0489">Methyltransferase</keyword>
<dbReference type="Gene3D" id="3.40.50.150">
    <property type="entry name" value="Vaccinia Virus protein VP39"/>
    <property type="match status" value="2"/>
</dbReference>
<dbReference type="CDD" id="cd02440">
    <property type="entry name" value="AdoMet_MTases"/>
    <property type="match status" value="1"/>
</dbReference>
<dbReference type="Proteomes" id="UP001642464">
    <property type="component" value="Unassembled WGS sequence"/>
</dbReference>
<evidence type="ECO:0000313" key="6">
    <source>
        <dbReference type="EMBL" id="CAK9114460.1"/>
    </source>
</evidence>
<feature type="region of interest" description="Disordered" evidence="4">
    <location>
        <begin position="204"/>
        <end position="244"/>
    </location>
</feature>
<keyword evidence="3" id="KW-0949">S-adenosyl-L-methionine</keyword>
<organism evidence="6 7">
    <name type="scientific">Durusdinium trenchii</name>
    <dbReference type="NCBI Taxonomy" id="1381693"/>
    <lineage>
        <taxon>Eukaryota</taxon>
        <taxon>Sar</taxon>
        <taxon>Alveolata</taxon>
        <taxon>Dinophyceae</taxon>
        <taxon>Suessiales</taxon>
        <taxon>Symbiodiniaceae</taxon>
        <taxon>Durusdinium</taxon>
    </lineage>
</organism>
<evidence type="ECO:0000256" key="4">
    <source>
        <dbReference type="SAM" id="MobiDB-lite"/>
    </source>
</evidence>
<feature type="compositionally biased region" description="Low complexity" evidence="4">
    <location>
        <begin position="219"/>
        <end position="244"/>
    </location>
</feature>
<comment type="caution">
    <text evidence="6">The sequence shown here is derived from an EMBL/GenBank/DDBJ whole genome shotgun (WGS) entry which is preliminary data.</text>
</comment>
<evidence type="ECO:0000313" key="7">
    <source>
        <dbReference type="Proteomes" id="UP001642464"/>
    </source>
</evidence>
<proteinExistence type="predicted"/>
<protein>
    <submittedName>
        <fullName evidence="6">Protein arginine N-methyltransferase 6 (Histone-arginine N-methyltransferase PRMT6)</fullName>
    </submittedName>
</protein>
<dbReference type="PANTHER" id="PTHR11006:SF4">
    <property type="entry name" value="PROTEIN ARGININE N-METHYLTRANSFERASE 7"/>
    <property type="match status" value="1"/>
</dbReference>
<dbReference type="Pfam" id="PF22528">
    <property type="entry name" value="PRMT_C"/>
    <property type="match status" value="1"/>
</dbReference>
<reference evidence="6 7" key="1">
    <citation type="submission" date="2024-02" db="EMBL/GenBank/DDBJ databases">
        <authorList>
            <person name="Chen Y."/>
            <person name="Shah S."/>
            <person name="Dougan E. K."/>
            <person name="Thang M."/>
            <person name="Chan C."/>
        </authorList>
    </citation>
    <scope>NUCLEOTIDE SEQUENCE [LARGE SCALE GENOMIC DNA]</scope>
</reference>
<dbReference type="EMBL" id="CAXAMM010044384">
    <property type="protein sequence ID" value="CAK9114460.1"/>
    <property type="molecule type" value="Genomic_DNA"/>
</dbReference>
<dbReference type="PANTHER" id="PTHR11006">
    <property type="entry name" value="PROTEIN ARGININE N-METHYLTRANSFERASE"/>
    <property type="match status" value="1"/>
</dbReference>
<evidence type="ECO:0000259" key="5">
    <source>
        <dbReference type="Pfam" id="PF22528"/>
    </source>
</evidence>
<dbReference type="InterPro" id="IPR025799">
    <property type="entry name" value="Arg_MeTrfase"/>
</dbReference>
<feature type="compositionally biased region" description="Basic and acidic residues" evidence="4">
    <location>
        <begin position="265"/>
        <end position="290"/>
    </location>
</feature>
<dbReference type="SUPFAM" id="SSF53335">
    <property type="entry name" value="S-adenosyl-L-methionine-dependent methyltransferases"/>
    <property type="match status" value="2"/>
</dbReference>
<gene>
    <name evidence="6" type="ORF">SCF082_LOCUS53026</name>
</gene>
<name>A0ABP0SPY6_9DINO</name>
<evidence type="ECO:0000256" key="1">
    <source>
        <dbReference type="ARBA" id="ARBA00022603"/>
    </source>
</evidence>
<keyword evidence="2" id="KW-0808">Transferase</keyword>
<keyword evidence="7" id="KW-1185">Reference proteome</keyword>
<feature type="domain" description="Protein arginine N-methyltransferase" evidence="5">
    <location>
        <begin position="829"/>
        <end position="987"/>
    </location>
</feature>
<evidence type="ECO:0000256" key="3">
    <source>
        <dbReference type="ARBA" id="ARBA00022691"/>
    </source>
</evidence>